<comment type="caution">
    <text evidence="3">The sequence shown here is derived from an EMBL/GenBank/DDBJ whole genome shotgun (WGS) entry which is preliminary data.</text>
</comment>
<feature type="region of interest" description="Disordered" evidence="2">
    <location>
        <begin position="159"/>
        <end position="216"/>
    </location>
</feature>
<sequence>MEVAKKQESVFPAGFELLFKSCYTPNLTSFECMVLPIHWAVVRNSDFRIVKDDHVTESLENLKEMVQDEDEEEIPTVEIKYVDVITGSNAVLKILEVAKDAHIAVAFTRDSCKTTVSAMDTLDYVVNAEGEGVFQVYKPHNFQKLESLVTKTLLGRIQKRETKTENPGTSPYESKISESDKEAKKREDDEKSRLEAERSRQAKEPNPHGGGVGFIPPMRGIVPPGIGRSDLDPFGGAGSGMLMDPRGFRGGGVRQPRFDPIGPVPPGGVFGPRRGGAAPNFPFGGPDPDHERVPDGFNDMFM</sequence>
<gene>
    <name evidence="3" type="ORF">ODALV1_LOCUS20499</name>
</gene>
<evidence type="ECO:0000256" key="1">
    <source>
        <dbReference type="ARBA" id="ARBA00006405"/>
    </source>
</evidence>
<dbReference type="PANTHER" id="PTHR13266:SF1">
    <property type="entry name" value="PROTEASOME INHIBITOR PI31 SUBUNIT"/>
    <property type="match status" value="1"/>
</dbReference>
<dbReference type="Gene3D" id="3.40.1000.30">
    <property type="match status" value="1"/>
</dbReference>
<evidence type="ECO:0000256" key="2">
    <source>
        <dbReference type="SAM" id="MobiDB-lite"/>
    </source>
</evidence>
<dbReference type="InterPro" id="IPR045128">
    <property type="entry name" value="PI31-like"/>
</dbReference>
<dbReference type="EMBL" id="CAXLJM020000068">
    <property type="protein sequence ID" value="CAL8124175.1"/>
    <property type="molecule type" value="Genomic_DNA"/>
</dbReference>
<name>A0ABP1RDB2_9HEXA</name>
<reference evidence="3 4" key="1">
    <citation type="submission" date="2024-08" db="EMBL/GenBank/DDBJ databases">
        <authorList>
            <person name="Cucini C."/>
            <person name="Frati F."/>
        </authorList>
    </citation>
    <scope>NUCLEOTIDE SEQUENCE [LARGE SCALE GENOMIC DNA]</scope>
</reference>
<evidence type="ECO:0000313" key="4">
    <source>
        <dbReference type="Proteomes" id="UP001642540"/>
    </source>
</evidence>
<organism evidence="3 4">
    <name type="scientific">Orchesella dallaii</name>
    <dbReference type="NCBI Taxonomy" id="48710"/>
    <lineage>
        <taxon>Eukaryota</taxon>
        <taxon>Metazoa</taxon>
        <taxon>Ecdysozoa</taxon>
        <taxon>Arthropoda</taxon>
        <taxon>Hexapoda</taxon>
        <taxon>Collembola</taxon>
        <taxon>Entomobryomorpha</taxon>
        <taxon>Entomobryoidea</taxon>
        <taxon>Orchesellidae</taxon>
        <taxon>Orchesellinae</taxon>
        <taxon>Orchesella</taxon>
    </lineage>
</organism>
<comment type="similarity">
    <text evidence="1">Belongs to the proteasome inhibitor PI31 family.</text>
</comment>
<feature type="compositionally biased region" description="Basic and acidic residues" evidence="2">
    <location>
        <begin position="175"/>
        <end position="206"/>
    </location>
</feature>
<dbReference type="Proteomes" id="UP001642540">
    <property type="component" value="Unassembled WGS sequence"/>
</dbReference>
<evidence type="ECO:0008006" key="5">
    <source>
        <dbReference type="Google" id="ProtNLM"/>
    </source>
</evidence>
<evidence type="ECO:0000313" key="3">
    <source>
        <dbReference type="EMBL" id="CAL8124175.1"/>
    </source>
</evidence>
<feature type="compositionally biased region" description="Low complexity" evidence="2">
    <location>
        <begin position="275"/>
        <end position="286"/>
    </location>
</feature>
<accession>A0ABP1RDB2</accession>
<dbReference type="PANTHER" id="PTHR13266">
    <property type="entry name" value="PROTEASOME INHIBITOR"/>
    <property type="match status" value="1"/>
</dbReference>
<feature type="region of interest" description="Disordered" evidence="2">
    <location>
        <begin position="260"/>
        <end position="298"/>
    </location>
</feature>
<proteinExistence type="inferred from homology"/>
<keyword evidence="4" id="KW-1185">Reference proteome</keyword>
<protein>
    <recommendedName>
        <fullName evidence="5">Proteasome inhibitor PI31 subunit</fullName>
    </recommendedName>
</protein>